<name>A0A0M0KVV8_9BACI</name>
<organism evidence="3 4">
    <name type="scientific">Priestia koreensis</name>
    <dbReference type="NCBI Taxonomy" id="284581"/>
    <lineage>
        <taxon>Bacteria</taxon>
        <taxon>Bacillati</taxon>
        <taxon>Bacillota</taxon>
        <taxon>Bacilli</taxon>
        <taxon>Bacillales</taxon>
        <taxon>Bacillaceae</taxon>
        <taxon>Priestia</taxon>
    </lineage>
</organism>
<dbReference type="RefSeq" id="WP_053402749.1">
    <property type="nucleotide sequence ID" value="NZ_JAUKEN010000001.1"/>
</dbReference>
<dbReference type="Proteomes" id="UP000037558">
    <property type="component" value="Unassembled WGS sequence"/>
</dbReference>
<dbReference type="SUPFAM" id="SSF109604">
    <property type="entry name" value="HD-domain/PDEase-like"/>
    <property type="match status" value="1"/>
</dbReference>
<evidence type="ECO:0000313" key="4">
    <source>
        <dbReference type="Proteomes" id="UP000037558"/>
    </source>
</evidence>
<dbReference type="SUPFAM" id="SSF141868">
    <property type="entry name" value="EAL domain-like"/>
    <property type="match status" value="1"/>
</dbReference>
<dbReference type="OrthoDB" id="9804751at2"/>
<evidence type="ECO:0000259" key="1">
    <source>
        <dbReference type="PROSITE" id="PS50883"/>
    </source>
</evidence>
<protein>
    <recommendedName>
        <fullName evidence="5">Diguanylate phosphodiesterase</fullName>
    </recommendedName>
</protein>
<dbReference type="InterPro" id="IPR035919">
    <property type="entry name" value="EAL_sf"/>
</dbReference>
<evidence type="ECO:0008006" key="5">
    <source>
        <dbReference type="Google" id="ProtNLM"/>
    </source>
</evidence>
<dbReference type="AlphaFoldDB" id="A0A0M0KVV8"/>
<proteinExistence type="predicted"/>
<gene>
    <name evidence="3" type="ORF">AMD01_17570</name>
</gene>
<dbReference type="Pfam" id="PF00563">
    <property type="entry name" value="EAL"/>
    <property type="match status" value="1"/>
</dbReference>
<dbReference type="Gene3D" id="1.10.3210.10">
    <property type="entry name" value="Hypothetical protein af1432"/>
    <property type="match status" value="1"/>
</dbReference>
<evidence type="ECO:0000259" key="2">
    <source>
        <dbReference type="PROSITE" id="PS51833"/>
    </source>
</evidence>
<dbReference type="PANTHER" id="PTHR33525:SF4">
    <property type="entry name" value="CYCLIC DI-GMP PHOSPHODIESTERASE CDGJ"/>
    <property type="match status" value="1"/>
</dbReference>
<dbReference type="PANTHER" id="PTHR33525">
    <property type="match status" value="1"/>
</dbReference>
<evidence type="ECO:0000313" key="3">
    <source>
        <dbReference type="EMBL" id="KOO42945.1"/>
    </source>
</evidence>
<dbReference type="PATRIC" id="fig|284581.3.peg.3025"/>
<accession>A0A0M0KVV8</accession>
<dbReference type="PIRSF" id="PIRSF003180">
    <property type="entry name" value="DiGMPpdiest_YuxH"/>
    <property type="match status" value="1"/>
</dbReference>
<sequence>MEVFVARQPIFSLSKDVVAYELLYRQSQENRFLGIDGDKATADVLVNSFLNIGIEKLSEGKPCFINFTDKLLVQRFPIYFNPNHIVIEILETVKPTEEIIATCKELKQLGYRIALDDYDFLENNIDSYKLLPYADIIKVDFLNTTIAQRERMFESIRAYPIKWLAEKIEDKETFEQAVREGFTYFQGYLLSKPKVIKAHDVPAYFRTYYELIHHLSKKEPQIDHISQIIEQDLSLSYKLLKLINSPAYRRRSAIKSIRHAIVLLGLNELQKWVYVLMIREQQSMTKEIPEEIFKICLTRAKMCESIADKIGQKHNGSSFFLAGMFSLMDVILQIPMEQVLLDLPILEELKHALRGGDNLLKQVLDLSLSIEQALWTQLSNHASKLSIEESDVFHAYVESIEWANALFELKIVS</sequence>
<dbReference type="InterPro" id="IPR013976">
    <property type="entry name" value="HDOD"/>
</dbReference>
<keyword evidence="4" id="KW-1185">Reference proteome</keyword>
<dbReference type="EMBL" id="LILC01000023">
    <property type="protein sequence ID" value="KOO42945.1"/>
    <property type="molecule type" value="Genomic_DNA"/>
</dbReference>
<feature type="domain" description="EAL" evidence="1">
    <location>
        <begin position="1"/>
        <end position="207"/>
    </location>
</feature>
<dbReference type="Gene3D" id="3.20.20.450">
    <property type="entry name" value="EAL domain"/>
    <property type="match status" value="1"/>
</dbReference>
<dbReference type="InterPro" id="IPR052340">
    <property type="entry name" value="RNase_Y/CdgJ"/>
</dbReference>
<dbReference type="PROSITE" id="PS51833">
    <property type="entry name" value="HDOD"/>
    <property type="match status" value="1"/>
</dbReference>
<dbReference type="STRING" id="284581.AMD01_17570"/>
<feature type="domain" description="HDOD" evidence="2">
    <location>
        <begin position="201"/>
        <end position="391"/>
    </location>
</feature>
<dbReference type="Pfam" id="PF08668">
    <property type="entry name" value="HDOD"/>
    <property type="match status" value="1"/>
</dbReference>
<comment type="caution">
    <text evidence="3">The sequence shown here is derived from an EMBL/GenBank/DDBJ whole genome shotgun (WGS) entry which is preliminary data.</text>
</comment>
<reference evidence="4" key="1">
    <citation type="submission" date="2015-08" db="EMBL/GenBank/DDBJ databases">
        <title>Fjat-14210 dsm16467.</title>
        <authorList>
            <person name="Liu B."/>
            <person name="Wang J."/>
            <person name="Zhu Y."/>
            <person name="Liu G."/>
            <person name="Chen Q."/>
            <person name="Chen Z."/>
            <person name="Lan J."/>
            <person name="Che J."/>
            <person name="Ge C."/>
            <person name="Shi H."/>
            <person name="Pan Z."/>
            <person name="Liu X."/>
        </authorList>
    </citation>
    <scope>NUCLEOTIDE SEQUENCE [LARGE SCALE GENOMIC DNA]</scope>
    <source>
        <strain evidence="4">DSM 16467</strain>
    </source>
</reference>
<dbReference type="SMART" id="SM00052">
    <property type="entry name" value="EAL"/>
    <property type="match status" value="1"/>
</dbReference>
<dbReference type="InterPro" id="IPR001633">
    <property type="entry name" value="EAL_dom"/>
</dbReference>
<dbReference type="PROSITE" id="PS50883">
    <property type="entry name" value="EAL"/>
    <property type="match status" value="1"/>
</dbReference>
<dbReference type="InterPro" id="IPR014408">
    <property type="entry name" value="dGMP_Pdiesterase_EAL/HD-GYP"/>
</dbReference>